<dbReference type="OrthoDB" id="9794368at2"/>
<evidence type="ECO:0000313" key="9">
    <source>
        <dbReference type="EMBL" id="EFL52979.1"/>
    </source>
</evidence>
<dbReference type="InterPro" id="IPR051471">
    <property type="entry name" value="Bacterial_PTS_sugar_comp"/>
</dbReference>
<dbReference type="PANTHER" id="PTHR33799:SF1">
    <property type="entry name" value="PTS SYSTEM MANNOSE-SPECIFIC EIIAB COMPONENT-RELATED"/>
    <property type="match status" value="1"/>
</dbReference>
<dbReference type="SUPFAM" id="SSF53062">
    <property type="entry name" value="PTS system fructose IIA component-like"/>
    <property type="match status" value="1"/>
</dbReference>
<evidence type="ECO:0000256" key="5">
    <source>
        <dbReference type="ARBA" id="ARBA00022679"/>
    </source>
</evidence>
<dbReference type="AlphaFoldDB" id="E1JQX8"/>
<evidence type="ECO:0000256" key="2">
    <source>
        <dbReference type="ARBA" id="ARBA00022448"/>
    </source>
</evidence>
<name>E1JQX8_SOLFR</name>
<evidence type="ECO:0000256" key="7">
    <source>
        <dbReference type="ARBA" id="ARBA00022777"/>
    </source>
</evidence>
<dbReference type="InterPro" id="IPR004701">
    <property type="entry name" value="PTS_EIIA_man-typ"/>
</dbReference>
<evidence type="ECO:0000313" key="10">
    <source>
        <dbReference type="Proteomes" id="UP000006250"/>
    </source>
</evidence>
<evidence type="ECO:0000256" key="4">
    <source>
        <dbReference type="ARBA" id="ARBA00022597"/>
    </source>
</evidence>
<accession>E1JQX8</accession>
<dbReference type="InterPro" id="IPR033887">
    <property type="entry name" value="PTS_IIA_man"/>
</dbReference>
<gene>
    <name evidence="9" type="ORF">DesfrDRAFT_0027</name>
</gene>
<sequence>MNGETRSETPVGVVIVTHTDYGTWLLKAAECILGAQDHCRCVSVDMATEVDHILTSLKAAIKETDQGGGVLILTDMFGGTPTNLSLSLLGSGRLEVLTGVNLPMLIKILGARTKPLEALAAEAKQAGCQGIVVAGEVLRKRVAEG</sequence>
<keyword evidence="4" id="KW-0762">Sugar transport</keyword>
<evidence type="ECO:0000256" key="3">
    <source>
        <dbReference type="ARBA" id="ARBA00022490"/>
    </source>
</evidence>
<dbReference type="Proteomes" id="UP000006250">
    <property type="component" value="Unassembled WGS sequence"/>
</dbReference>
<dbReference type="GO" id="GO:0016301">
    <property type="term" value="F:kinase activity"/>
    <property type="evidence" value="ECO:0007669"/>
    <property type="project" value="UniProtKB-KW"/>
</dbReference>
<feature type="domain" description="PTS EIIA type-4" evidence="8">
    <location>
        <begin position="10"/>
        <end position="131"/>
    </location>
</feature>
<evidence type="ECO:0000259" key="8">
    <source>
        <dbReference type="PROSITE" id="PS51096"/>
    </source>
</evidence>
<comment type="caution">
    <text evidence="9">The sequence shown here is derived from an EMBL/GenBank/DDBJ whole genome shotgun (WGS) entry which is preliminary data.</text>
</comment>
<evidence type="ECO:0000256" key="1">
    <source>
        <dbReference type="ARBA" id="ARBA00004496"/>
    </source>
</evidence>
<dbReference type="GO" id="GO:0016020">
    <property type="term" value="C:membrane"/>
    <property type="evidence" value="ECO:0007669"/>
    <property type="project" value="InterPro"/>
</dbReference>
<dbReference type="PROSITE" id="PS51096">
    <property type="entry name" value="PTS_EIIA_TYPE_4"/>
    <property type="match status" value="1"/>
</dbReference>
<reference evidence="9 10" key="1">
    <citation type="submission" date="2010-08" db="EMBL/GenBank/DDBJ databases">
        <title>The draft genome of Desulfovibrio fructosovorans JJ.</title>
        <authorList>
            <consortium name="US DOE Joint Genome Institute (JGI-PGF)"/>
            <person name="Lucas S."/>
            <person name="Copeland A."/>
            <person name="Lapidus A."/>
            <person name="Cheng J.-F."/>
            <person name="Bruce D."/>
            <person name="Goodwin L."/>
            <person name="Pitluck S."/>
            <person name="Land M.L."/>
            <person name="Hauser L."/>
            <person name="Chang Y.-J."/>
            <person name="Jeffries C."/>
            <person name="Wall J.D."/>
            <person name="Stahl D.A."/>
            <person name="Arkin A.P."/>
            <person name="Dehal P."/>
            <person name="Stolyar S.M."/>
            <person name="Hazen T.C."/>
            <person name="Woyke T.J."/>
        </authorList>
    </citation>
    <scope>NUCLEOTIDE SEQUENCE [LARGE SCALE GENOMIC DNA]</scope>
    <source>
        <strain evidence="9 10">JJ</strain>
    </source>
</reference>
<dbReference type="GO" id="GO:0009401">
    <property type="term" value="P:phosphoenolpyruvate-dependent sugar phosphotransferase system"/>
    <property type="evidence" value="ECO:0007669"/>
    <property type="project" value="UniProtKB-KW"/>
</dbReference>
<dbReference type="STRING" id="596151.DesfrDRAFT_0027"/>
<keyword evidence="6" id="KW-0598">Phosphotransferase system</keyword>
<organism evidence="9 10">
    <name type="scientific">Solidesulfovibrio fructosivorans JJ]</name>
    <dbReference type="NCBI Taxonomy" id="596151"/>
    <lineage>
        <taxon>Bacteria</taxon>
        <taxon>Pseudomonadati</taxon>
        <taxon>Thermodesulfobacteriota</taxon>
        <taxon>Desulfovibrionia</taxon>
        <taxon>Desulfovibrionales</taxon>
        <taxon>Desulfovibrionaceae</taxon>
        <taxon>Solidesulfovibrio</taxon>
    </lineage>
</organism>
<keyword evidence="5" id="KW-0808">Transferase</keyword>
<dbReference type="GO" id="GO:0005737">
    <property type="term" value="C:cytoplasm"/>
    <property type="evidence" value="ECO:0007669"/>
    <property type="project" value="UniProtKB-SubCell"/>
</dbReference>
<proteinExistence type="predicted"/>
<evidence type="ECO:0000256" key="6">
    <source>
        <dbReference type="ARBA" id="ARBA00022683"/>
    </source>
</evidence>
<dbReference type="InterPro" id="IPR036662">
    <property type="entry name" value="PTS_EIIA_man-typ_sf"/>
</dbReference>
<dbReference type="Pfam" id="PF03610">
    <property type="entry name" value="EIIA-man"/>
    <property type="match status" value="1"/>
</dbReference>
<comment type="subcellular location">
    <subcellularLocation>
        <location evidence="1">Cytoplasm</location>
    </subcellularLocation>
</comment>
<dbReference type="CDD" id="cd00006">
    <property type="entry name" value="PTS_IIA_man"/>
    <property type="match status" value="1"/>
</dbReference>
<dbReference type="Gene3D" id="3.40.50.510">
    <property type="entry name" value="Phosphotransferase system, mannose-type IIA component"/>
    <property type="match status" value="1"/>
</dbReference>
<dbReference type="PANTHER" id="PTHR33799">
    <property type="entry name" value="PTS PERMEASE-RELATED-RELATED"/>
    <property type="match status" value="1"/>
</dbReference>
<protein>
    <submittedName>
        <fullName evidence="9">PTS system fructose subfamily IIA component</fullName>
    </submittedName>
</protein>
<dbReference type="eggNOG" id="COG2893">
    <property type="taxonomic scope" value="Bacteria"/>
</dbReference>
<dbReference type="RefSeq" id="WP_005989939.1">
    <property type="nucleotide sequence ID" value="NZ_AECZ01000001.1"/>
</dbReference>
<keyword evidence="2" id="KW-0813">Transport</keyword>
<dbReference type="EMBL" id="AECZ01000001">
    <property type="protein sequence ID" value="EFL52979.1"/>
    <property type="molecule type" value="Genomic_DNA"/>
</dbReference>
<keyword evidence="7" id="KW-0418">Kinase</keyword>
<keyword evidence="3" id="KW-0963">Cytoplasm</keyword>
<keyword evidence="10" id="KW-1185">Reference proteome</keyword>